<feature type="chain" id="PRO_5025475206" description="Porin domain-containing protein" evidence="1">
    <location>
        <begin position="21"/>
        <end position="78"/>
    </location>
</feature>
<feature type="signal peptide" evidence="1">
    <location>
        <begin position="1"/>
        <end position="20"/>
    </location>
</feature>
<sequence length="78" mass="8518">MKKILAIITTVALSTTLASAELVGSLQLDTNNDTNGVDRLAGFVTRTGNGNTDTRGTVQRKNCSFALTFWMRRNWPVS</sequence>
<reference evidence="2 3" key="1">
    <citation type="submission" date="2019-04" db="EMBL/GenBank/DDBJ databases">
        <authorList>
            <person name="Van Vliet M D."/>
        </authorList>
    </citation>
    <scope>NUCLEOTIDE SEQUENCE [LARGE SCALE GENOMIC DNA]</scope>
    <source>
        <strain evidence="2 3">F21</strain>
    </source>
</reference>
<gene>
    <name evidence="2" type="ORF">SCARR_00196</name>
</gene>
<keyword evidence="3" id="KW-1185">Reference proteome</keyword>
<proteinExistence type="predicted"/>
<dbReference type="RefSeq" id="WP_136059662.1">
    <property type="nucleotide sequence ID" value="NZ_CAAHFH010000001.1"/>
</dbReference>
<evidence type="ECO:0000313" key="2">
    <source>
        <dbReference type="EMBL" id="VGO18145.1"/>
    </source>
</evidence>
<name>A0A6C2UDD4_9BACT</name>
<evidence type="ECO:0000313" key="3">
    <source>
        <dbReference type="Proteomes" id="UP000346198"/>
    </source>
</evidence>
<organism evidence="2 3">
    <name type="scientific">Pontiella sulfatireligans</name>
    <dbReference type="NCBI Taxonomy" id="2750658"/>
    <lineage>
        <taxon>Bacteria</taxon>
        <taxon>Pseudomonadati</taxon>
        <taxon>Kiritimatiellota</taxon>
        <taxon>Kiritimatiellia</taxon>
        <taxon>Kiritimatiellales</taxon>
        <taxon>Pontiellaceae</taxon>
        <taxon>Pontiella</taxon>
    </lineage>
</organism>
<dbReference type="AlphaFoldDB" id="A0A6C2UDD4"/>
<evidence type="ECO:0008006" key="4">
    <source>
        <dbReference type="Google" id="ProtNLM"/>
    </source>
</evidence>
<protein>
    <recommendedName>
        <fullName evidence="4">Porin domain-containing protein</fullName>
    </recommendedName>
</protein>
<accession>A0A6C2UDD4</accession>
<dbReference type="EMBL" id="CAAHFH010000001">
    <property type="protein sequence ID" value="VGO18145.1"/>
    <property type="molecule type" value="Genomic_DNA"/>
</dbReference>
<keyword evidence="1" id="KW-0732">Signal</keyword>
<evidence type="ECO:0000256" key="1">
    <source>
        <dbReference type="SAM" id="SignalP"/>
    </source>
</evidence>
<dbReference type="Proteomes" id="UP000346198">
    <property type="component" value="Unassembled WGS sequence"/>
</dbReference>